<reference evidence="2 3" key="1">
    <citation type="submission" date="2018-03" db="EMBL/GenBank/DDBJ databases">
        <title>Blue discolouration in mozzarella cheese caused by Pseudomonas fluorescens.</title>
        <authorList>
            <person name="Chiesa F."/>
            <person name="Dalmasso A."/>
            <person name="Lomonaco S."/>
        </authorList>
    </citation>
    <scope>NUCLEOTIDE SEQUENCE [LARGE SCALE GENOMIC DNA]</scope>
    <source>
        <strain evidence="2 3">11293</strain>
    </source>
</reference>
<dbReference type="AlphaFoldDB" id="A0A2T0HMJ4"/>
<proteinExistence type="predicted"/>
<gene>
    <name evidence="2" type="ORF">C7A10_29150</name>
</gene>
<dbReference type="Proteomes" id="UP000239731">
    <property type="component" value="Unassembled WGS sequence"/>
</dbReference>
<evidence type="ECO:0000313" key="3">
    <source>
        <dbReference type="Proteomes" id="UP000239731"/>
    </source>
</evidence>
<feature type="domain" description="LysR substrate-binding" evidence="1">
    <location>
        <begin position="13"/>
        <end position="96"/>
    </location>
</feature>
<evidence type="ECO:0000259" key="1">
    <source>
        <dbReference type="Pfam" id="PF03466"/>
    </source>
</evidence>
<protein>
    <recommendedName>
        <fullName evidence="1">LysR substrate-binding domain-containing protein</fullName>
    </recommendedName>
</protein>
<dbReference type="EMBL" id="PVUH01000031">
    <property type="protein sequence ID" value="PRW84301.1"/>
    <property type="molecule type" value="Genomic_DNA"/>
</dbReference>
<evidence type="ECO:0000313" key="2">
    <source>
        <dbReference type="EMBL" id="PRW84301.1"/>
    </source>
</evidence>
<sequence>MVYDAQFVDLPQQQWLLNIAGERRIGCELSDVSSQLVVACSGAGIAGSPRFLGDAQPGLKRIEYDGAPFSRNVWLVVHHDLKRSVPIRAVMDFLTHTSKSVRL</sequence>
<accession>A0A2T0HMJ4</accession>
<comment type="caution">
    <text evidence="2">The sequence shown here is derived from an EMBL/GenBank/DDBJ whole genome shotgun (WGS) entry which is preliminary data.</text>
</comment>
<dbReference type="Pfam" id="PF03466">
    <property type="entry name" value="LysR_substrate"/>
    <property type="match status" value="1"/>
</dbReference>
<dbReference type="InterPro" id="IPR005119">
    <property type="entry name" value="LysR_subst-bd"/>
</dbReference>
<organism evidence="2 3">
    <name type="scientific">Pseudomonas fluorescens</name>
    <dbReference type="NCBI Taxonomy" id="294"/>
    <lineage>
        <taxon>Bacteria</taxon>
        <taxon>Pseudomonadati</taxon>
        <taxon>Pseudomonadota</taxon>
        <taxon>Gammaproteobacteria</taxon>
        <taxon>Pseudomonadales</taxon>
        <taxon>Pseudomonadaceae</taxon>
        <taxon>Pseudomonas</taxon>
    </lineage>
</organism>
<dbReference type="SUPFAM" id="SSF53850">
    <property type="entry name" value="Periplasmic binding protein-like II"/>
    <property type="match status" value="1"/>
</dbReference>
<name>A0A2T0HMJ4_PSEFL</name>